<dbReference type="Proteomes" id="UP000295341">
    <property type="component" value="Unassembled WGS sequence"/>
</dbReference>
<evidence type="ECO:0000256" key="1">
    <source>
        <dbReference type="SAM" id="Phobius"/>
    </source>
</evidence>
<dbReference type="SUPFAM" id="SSF55874">
    <property type="entry name" value="ATPase domain of HSP90 chaperone/DNA topoisomerase II/histidine kinase"/>
    <property type="match status" value="1"/>
</dbReference>
<dbReference type="PANTHER" id="PTHR34220:SF7">
    <property type="entry name" value="SENSOR HISTIDINE KINASE YPDA"/>
    <property type="match status" value="1"/>
</dbReference>
<sequence>MKRIQPQRTKPPSLIPDFCSGPALLFMAVVMELVAVCFTLASADASTDLLRRLALLSLYLQWIGLCGGAALCGLRRLFTVARPGIVFLACWITLILIVMVLSNVAWHMGINPNFGVLDPTTQRVTFILSHTCIAAIVSLMLLRYFWTRHQWKEQVHAEGESRFQALTARIRPHFFFNALNSLAALIMIRPAEAELMVEDLADVFRASLEKAGRMAPLVDEIGVCNAYLRIEKARLGEKMEVKWDVPESLFNWPVPMLIIQPLVENAVYHGVSKLKEHGVIRINIYTAQQLLIVEVENPMPPTEASKTRGNQIAIDNIASRLNLIYGERGRLELGPDNGIWRARLSIPEKSLLVGGETS</sequence>
<dbReference type="EMBL" id="SOBT01000009">
    <property type="protein sequence ID" value="TDU28776.1"/>
    <property type="molecule type" value="Genomic_DNA"/>
</dbReference>
<dbReference type="OrthoDB" id="2514702at2"/>
<feature type="transmembrane region" description="Helical" evidence="1">
    <location>
        <begin position="86"/>
        <end position="106"/>
    </location>
</feature>
<keyword evidence="1" id="KW-1133">Transmembrane helix</keyword>
<dbReference type="GO" id="GO:0016020">
    <property type="term" value="C:membrane"/>
    <property type="evidence" value="ECO:0007669"/>
    <property type="project" value="InterPro"/>
</dbReference>
<keyword evidence="3" id="KW-0418">Kinase</keyword>
<feature type="transmembrane region" description="Helical" evidence="1">
    <location>
        <begin position="126"/>
        <end position="146"/>
    </location>
</feature>
<dbReference type="InterPro" id="IPR036890">
    <property type="entry name" value="HATPase_C_sf"/>
</dbReference>
<comment type="caution">
    <text evidence="3">The sequence shown here is derived from an EMBL/GenBank/DDBJ whole genome shotgun (WGS) entry which is preliminary data.</text>
</comment>
<evidence type="ECO:0000313" key="4">
    <source>
        <dbReference type="Proteomes" id="UP000295341"/>
    </source>
</evidence>
<dbReference type="Pfam" id="PF06580">
    <property type="entry name" value="His_kinase"/>
    <property type="match status" value="1"/>
</dbReference>
<feature type="transmembrane region" description="Helical" evidence="1">
    <location>
        <begin position="53"/>
        <end position="74"/>
    </location>
</feature>
<organism evidence="3 4">
    <name type="scientific">Panacagrimonas perspica</name>
    <dbReference type="NCBI Taxonomy" id="381431"/>
    <lineage>
        <taxon>Bacteria</taxon>
        <taxon>Pseudomonadati</taxon>
        <taxon>Pseudomonadota</taxon>
        <taxon>Gammaproteobacteria</taxon>
        <taxon>Nevskiales</taxon>
        <taxon>Nevskiaceae</taxon>
        <taxon>Panacagrimonas</taxon>
    </lineage>
</organism>
<keyword evidence="4" id="KW-1185">Reference proteome</keyword>
<reference evidence="3 4" key="1">
    <citation type="submission" date="2019-03" db="EMBL/GenBank/DDBJ databases">
        <title>Genomic Encyclopedia of Type Strains, Phase IV (KMG-IV): sequencing the most valuable type-strain genomes for metagenomic binning, comparative biology and taxonomic classification.</title>
        <authorList>
            <person name="Goeker M."/>
        </authorList>
    </citation>
    <scope>NUCLEOTIDE SEQUENCE [LARGE SCALE GENOMIC DNA]</scope>
    <source>
        <strain evidence="3 4">DSM 26377</strain>
    </source>
</reference>
<feature type="transmembrane region" description="Helical" evidence="1">
    <location>
        <begin position="21"/>
        <end position="41"/>
    </location>
</feature>
<dbReference type="InterPro" id="IPR010559">
    <property type="entry name" value="Sig_transdc_His_kin_internal"/>
</dbReference>
<feature type="domain" description="Signal transduction histidine kinase internal region" evidence="2">
    <location>
        <begin position="162"/>
        <end position="238"/>
    </location>
</feature>
<keyword evidence="1" id="KW-0472">Membrane</keyword>
<dbReference type="PANTHER" id="PTHR34220">
    <property type="entry name" value="SENSOR HISTIDINE KINASE YPDA"/>
    <property type="match status" value="1"/>
</dbReference>
<dbReference type="GO" id="GO:0000155">
    <property type="term" value="F:phosphorelay sensor kinase activity"/>
    <property type="evidence" value="ECO:0007669"/>
    <property type="project" value="InterPro"/>
</dbReference>
<keyword evidence="3" id="KW-0808">Transferase</keyword>
<accession>A0A4V3F5N8</accession>
<evidence type="ECO:0000259" key="2">
    <source>
        <dbReference type="Pfam" id="PF06580"/>
    </source>
</evidence>
<keyword evidence="1" id="KW-0812">Transmembrane</keyword>
<dbReference type="AlphaFoldDB" id="A0A4V3F5N8"/>
<evidence type="ECO:0000313" key="3">
    <source>
        <dbReference type="EMBL" id="TDU28776.1"/>
    </source>
</evidence>
<dbReference type="RefSeq" id="WP_133882300.1">
    <property type="nucleotide sequence ID" value="NZ_MWIN01000018.1"/>
</dbReference>
<proteinExistence type="predicted"/>
<dbReference type="Gene3D" id="3.30.565.10">
    <property type="entry name" value="Histidine kinase-like ATPase, C-terminal domain"/>
    <property type="match status" value="1"/>
</dbReference>
<dbReference type="InterPro" id="IPR050640">
    <property type="entry name" value="Bact_2-comp_sensor_kinase"/>
</dbReference>
<gene>
    <name evidence="3" type="ORF">DFR24_3151</name>
</gene>
<name>A0A4V3F5N8_9GAMM</name>
<protein>
    <submittedName>
        <fullName evidence="3">Two-component system sensor histidine kinase AlgZ</fullName>
    </submittedName>
</protein>